<dbReference type="InterPro" id="IPR011705">
    <property type="entry name" value="BACK"/>
</dbReference>
<keyword evidence="3" id="KW-0880">Kelch repeat</keyword>
<dbReference type="InterPro" id="IPR017096">
    <property type="entry name" value="BTB-kelch_protein"/>
</dbReference>
<dbReference type="InterPro" id="IPR006652">
    <property type="entry name" value="Kelch_1"/>
</dbReference>
<proteinExistence type="predicted"/>
<comment type="caution">
    <text evidence="9">The sequence shown here is derived from an EMBL/GenBank/DDBJ whole genome shotgun (WGS) entry which is preliminary data.</text>
</comment>
<dbReference type="CDD" id="cd18247">
    <property type="entry name" value="BTB_POZ_KLHL18"/>
    <property type="match status" value="1"/>
</dbReference>
<reference evidence="9" key="2">
    <citation type="submission" date="2021-04" db="EMBL/GenBank/DDBJ databases">
        <title>Genome-wide patterns of bracovirus chromosomal integration into multiple host tissues during parasitism.</title>
        <authorList>
            <person name="Chebbi M.A.C."/>
        </authorList>
    </citation>
    <scope>NUCLEOTIDE SEQUENCE</scope>
    <source>
        <tissue evidence="9">Whole body</tissue>
    </source>
</reference>
<dbReference type="Pfam" id="PF00651">
    <property type="entry name" value="BTB"/>
    <property type="match status" value="1"/>
</dbReference>
<dbReference type="PANTHER" id="PTHR24412">
    <property type="entry name" value="KELCH PROTEIN"/>
    <property type="match status" value="1"/>
</dbReference>
<organism evidence="9 10">
    <name type="scientific">Cotesia typhae</name>
    <dbReference type="NCBI Taxonomy" id="2053667"/>
    <lineage>
        <taxon>Eukaryota</taxon>
        <taxon>Metazoa</taxon>
        <taxon>Ecdysozoa</taxon>
        <taxon>Arthropoda</taxon>
        <taxon>Hexapoda</taxon>
        <taxon>Insecta</taxon>
        <taxon>Pterygota</taxon>
        <taxon>Neoptera</taxon>
        <taxon>Endopterygota</taxon>
        <taxon>Hymenoptera</taxon>
        <taxon>Apocrita</taxon>
        <taxon>Ichneumonoidea</taxon>
        <taxon>Braconidae</taxon>
        <taxon>Microgastrinae</taxon>
        <taxon>Cotesia</taxon>
    </lineage>
</organism>
<dbReference type="OrthoDB" id="45365at2759"/>
<dbReference type="PANTHER" id="PTHR24412:SF497">
    <property type="entry name" value="KELCH-LIKE PROTEIN 18"/>
    <property type="match status" value="1"/>
</dbReference>
<accession>A0A8J5QSU2</accession>
<protein>
    <recommendedName>
        <fullName evidence="2">Kelch-like protein diablo</fullName>
    </recommendedName>
</protein>
<comment type="pathway">
    <text evidence="1">Protein modification; protein ubiquitination.</text>
</comment>
<dbReference type="PIRSF" id="PIRSF037037">
    <property type="entry name" value="Kelch-like_protein_gigaxonin"/>
    <property type="match status" value="1"/>
</dbReference>
<evidence type="ECO:0000256" key="4">
    <source>
        <dbReference type="ARBA" id="ARBA00022737"/>
    </source>
</evidence>
<dbReference type="EMBL" id="JAAOIC020000023">
    <property type="protein sequence ID" value="KAG8040123.1"/>
    <property type="molecule type" value="Genomic_DNA"/>
</dbReference>
<evidence type="ECO:0000259" key="8">
    <source>
        <dbReference type="PROSITE" id="PS50097"/>
    </source>
</evidence>
<evidence type="ECO:0000256" key="2">
    <source>
        <dbReference type="ARBA" id="ARBA00013699"/>
    </source>
</evidence>
<evidence type="ECO:0000256" key="5">
    <source>
        <dbReference type="ARBA" id="ARBA00022786"/>
    </source>
</evidence>
<evidence type="ECO:0000313" key="10">
    <source>
        <dbReference type="Proteomes" id="UP000729913"/>
    </source>
</evidence>
<keyword evidence="6" id="KW-0009">Actin-binding</keyword>
<dbReference type="SMART" id="SM00225">
    <property type="entry name" value="BTB"/>
    <property type="match status" value="1"/>
</dbReference>
<dbReference type="SMART" id="SM00875">
    <property type="entry name" value="BACK"/>
    <property type="match status" value="1"/>
</dbReference>
<evidence type="ECO:0000256" key="7">
    <source>
        <dbReference type="ARBA" id="ARBA00043912"/>
    </source>
</evidence>
<dbReference type="InterPro" id="IPR030603">
    <property type="entry name" value="KLHL18_BTB/POZ"/>
</dbReference>
<evidence type="ECO:0000256" key="6">
    <source>
        <dbReference type="ARBA" id="ARBA00023203"/>
    </source>
</evidence>
<feature type="domain" description="BTB" evidence="8">
    <location>
        <begin position="52"/>
        <end position="119"/>
    </location>
</feature>
<reference evidence="9" key="1">
    <citation type="submission" date="2020-03" db="EMBL/GenBank/DDBJ databases">
        <authorList>
            <person name="Chebbi M.A."/>
            <person name="Drezen J.M."/>
        </authorList>
    </citation>
    <scope>NUCLEOTIDE SEQUENCE</scope>
    <source>
        <tissue evidence="9">Whole body</tissue>
    </source>
</reference>
<dbReference type="Pfam" id="PF01344">
    <property type="entry name" value="Kelch_1"/>
    <property type="match status" value="5"/>
</dbReference>
<keyword evidence="4" id="KW-0677">Repeat</keyword>
<gene>
    <name evidence="9" type="ORF">G9C98_000693</name>
</gene>
<dbReference type="FunFam" id="1.25.40.420:FF:000001">
    <property type="entry name" value="Kelch-like family member 12"/>
    <property type="match status" value="1"/>
</dbReference>
<dbReference type="Pfam" id="PF07707">
    <property type="entry name" value="BACK"/>
    <property type="match status" value="1"/>
</dbReference>
<dbReference type="AlphaFoldDB" id="A0A8J5QSU2"/>
<dbReference type="InterPro" id="IPR000210">
    <property type="entry name" value="BTB/POZ_dom"/>
</dbReference>
<evidence type="ECO:0000256" key="3">
    <source>
        <dbReference type="ARBA" id="ARBA00022441"/>
    </source>
</evidence>
<keyword evidence="5" id="KW-0833">Ubl conjugation pathway</keyword>
<sequence>MAAVVANNNTVAMASIVKVNQEKNDQTIYQESEIFSTGFTLFEEIRRTGKLCDVTLKVEDQSFSAHRVVLAATIPYFHAMFLNNMVESKLSEITLQGFESMALEALINYAYSGRIVLNKTNVQSIMVGASFLQLQSVRDACADFLKSHLHPNNALGISLFADRLNCSSLVEESTKYIQQYFHQVSLSDEFLVLSVTDLKELISKDDLYVMSESQVFEAVIRWIKHNVEERLILLPKLLILVRLPLLSPEYLVDHVAKEDLIRRSHECRDLLDEAKDCHLMPERKHLLESYRFRPRVCTNIVGHIFAVGGLTKYGNSLSTVEVYDSAKGIWRKSEAMTMDRSRVGVAVHQNKLYAFGGAVGSAALNDYIYVCGGYDGVISLNIVERYCPKTDKWQLLRPMNKHRSAGGVVAFDGYIYALGGHDGLSIFDSVERYDPQTGLWTTVKPMLTRRCRLGVSTLNGKLYVCGGYDGSTFLQSVEVYDPIKDTWEYIAPMNMMRSRAALVSNMGKLWAIGGYDGVSNLSEVEVYDPQTNSWSFATPMCAHEGGVGVGVIPNPYC</sequence>
<dbReference type="Proteomes" id="UP000729913">
    <property type="component" value="Unassembled WGS sequence"/>
</dbReference>
<dbReference type="SMART" id="SM00612">
    <property type="entry name" value="Kelch"/>
    <property type="match status" value="5"/>
</dbReference>
<keyword evidence="10" id="KW-1185">Reference proteome</keyword>
<evidence type="ECO:0000256" key="1">
    <source>
        <dbReference type="ARBA" id="ARBA00004906"/>
    </source>
</evidence>
<name>A0A8J5QSU2_9HYME</name>
<evidence type="ECO:0000313" key="9">
    <source>
        <dbReference type="EMBL" id="KAG8040123.1"/>
    </source>
</evidence>
<comment type="function">
    <text evidence="7">Probable substrate-specific adapter of an E3 ubiquitin-protein ligase complex which mediates the ubiquitination and subsequent proteasomal degradation of target proteins. May have a role in synapse differentiation and growth.</text>
</comment>
<dbReference type="PROSITE" id="PS50097">
    <property type="entry name" value="BTB"/>
    <property type="match status" value="1"/>
</dbReference>
<dbReference type="GO" id="GO:0003779">
    <property type="term" value="F:actin binding"/>
    <property type="evidence" value="ECO:0007669"/>
    <property type="project" value="UniProtKB-KW"/>
</dbReference>